<keyword evidence="3 6" id="KW-0812">Transmembrane</keyword>
<dbReference type="AlphaFoldDB" id="A0A653DX26"/>
<dbReference type="InterPro" id="IPR010291">
    <property type="entry name" value="Ion_channel_UNC-93"/>
</dbReference>
<feature type="transmembrane region" description="Helical" evidence="6">
    <location>
        <begin position="101"/>
        <end position="123"/>
    </location>
</feature>
<feature type="transmembrane region" description="Helical" evidence="6">
    <location>
        <begin position="164"/>
        <end position="185"/>
    </location>
</feature>
<feature type="transmembrane region" description="Helical" evidence="6">
    <location>
        <begin position="191"/>
        <end position="210"/>
    </location>
</feature>
<proteinExistence type="inferred from homology"/>
<feature type="transmembrane region" description="Helical" evidence="6">
    <location>
        <begin position="129"/>
        <end position="152"/>
    </location>
</feature>
<dbReference type="InterPro" id="IPR051951">
    <property type="entry name" value="UNC-93_regulatory"/>
</dbReference>
<evidence type="ECO:0000256" key="4">
    <source>
        <dbReference type="ARBA" id="ARBA00022989"/>
    </source>
</evidence>
<dbReference type="GO" id="GO:0015459">
    <property type="term" value="F:potassium channel regulator activity"/>
    <property type="evidence" value="ECO:0007669"/>
    <property type="project" value="TreeGrafter"/>
</dbReference>
<keyword evidence="5 6" id="KW-0472">Membrane</keyword>
<keyword evidence="8" id="KW-1185">Reference proteome</keyword>
<evidence type="ECO:0000313" key="8">
    <source>
        <dbReference type="Proteomes" id="UP000410492"/>
    </source>
</evidence>
<reference evidence="7 8" key="1">
    <citation type="submission" date="2019-01" db="EMBL/GenBank/DDBJ databases">
        <authorList>
            <person name="Sayadi A."/>
        </authorList>
    </citation>
    <scope>NUCLEOTIDE SEQUENCE [LARGE SCALE GENOMIC DNA]</scope>
</reference>
<sequence>MIWLDGIRLADYQDDLGGIEALATVKAIKDHFRDSRLQMAAPLAIFIGIEQAFMYADFSKSYVMCTLGIHRLNYVFLAMGLLQSVAACTLSMLLRTIRRYYVVAVGFIFHGCLLMVLFLWKPIDDDPALFYVISASWGVCNAIWEMLMFSLLTNQYSDNWESAFAITSFFRFMGSSLSFLFHGFVCNSLKLYTLGMFLLVAVVSFGWLEVKLENNKKIKNISRL</sequence>
<dbReference type="InterPro" id="IPR036259">
    <property type="entry name" value="MFS_trans_sf"/>
</dbReference>
<gene>
    <name evidence="7" type="ORF">CALMAC_LOCUS21098</name>
</gene>
<evidence type="ECO:0000256" key="3">
    <source>
        <dbReference type="ARBA" id="ARBA00022692"/>
    </source>
</evidence>
<dbReference type="SUPFAM" id="SSF103473">
    <property type="entry name" value="MFS general substrate transporter"/>
    <property type="match status" value="1"/>
</dbReference>
<dbReference type="Proteomes" id="UP000410492">
    <property type="component" value="Unassembled WGS sequence"/>
</dbReference>
<keyword evidence="4 6" id="KW-1133">Transmembrane helix</keyword>
<dbReference type="PANTHER" id="PTHR19444">
    <property type="entry name" value="UNC-93 RELATED"/>
    <property type="match status" value="1"/>
</dbReference>
<evidence type="ECO:0000256" key="6">
    <source>
        <dbReference type="SAM" id="Phobius"/>
    </source>
</evidence>
<dbReference type="EMBL" id="CAACVG010015605">
    <property type="protein sequence ID" value="VEN64612.1"/>
    <property type="molecule type" value="Genomic_DNA"/>
</dbReference>
<name>A0A653DX26_CALMS</name>
<evidence type="ECO:0000256" key="5">
    <source>
        <dbReference type="ARBA" id="ARBA00023136"/>
    </source>
</evidence>
<comment type="similarity">
    <text evidence="2">Belongs to the unc-93 family.</text>
</comment>
<evidence type="ECO:0000256" key="2">
    <source>
        <dbReference type="ARBA" id="ARBA00009172"/>
    </source>
</evidence>
<dbReference type="Pfam" id="PF05978">
    <property type="entry name" value="UNC-93"/>
    <property type="match status" value="1"/>
</dbReference>
<dbReference type="GO" id="GO:0005886">
    <property type="term" value="C:plasma membrane"/>
    <property type="evidence" value="ECO:0007669"/>
    <property type="project" value="TreeGrafter"/>
</dbReference>
<comment type="subcellular location">
    <subcellularLocation>
        <location evidence="1">Membrane</location>
        <topology evidence="1">Multi-pass membrane protein</topology>
    </subcellularLocation>
</comment>
<dbReference type="GO" id="GO:0043266">
    <property type="term" value="P:regulation of potassium ion transport"/>
    <property type="evidence" value="ECO:0007669"/>
    <property type="project" value="TreeGrafter"/>
</dbReference>
<dbReference type="GO" id="GO:0055120">
    <property type="term" value="C:striated muscle dense body"/>
    <property type="evidence" value="ECO:0007669"/>
    <property type="project" value="TreeGrafter"/>
</dbReference>
<protein>
    <recommendedName>
        <fullName evidence="9">Major facilitator superfamily associated domain-containing protein</fullName>
    </recommendedName>
</protein>
<organism evidence="7 8">
    <name type="scientific">Callosobruchus maculatus</name>
    <name type="common">Southern cowpea weevil</name>
    <name type="synonym">Pulse bruchid</name>
    <dbReference type="NCBI Taxonomy" id="64391"/>
    <lineage>
        <taxon>Eukaryota</taxon>
        <taxon>Metazoa</taxon>
        <taxon>Ecdysozoa</taxon>
        <taxon>Arthropoda</taxon>
        <taxon>Hexapoda</taxon>
        <taxon>Insecta</taxon>
        <taxon>Pterygota</taxon>
        <taxon>Neoptera</taxon>
        <taxon>Endopterygota</taxon>
        <taxon>Coleoptera</taxon>
        <taxon>Polyphaga</taxon>
        <taxon>Cucujiformia</taxon>
        <taxon>Chrysomeloidea</taxon>
        <taxon>Chrysomelidae</taxon>
        <taxon>Bruchinae</taxon>
        <taxon>Bruchini</taxon>
        <taxon>Callosobruchus</taxon>
    </lineage>
</organism>
<dbReference type="GO" id="GO:0006937">
    <property type="term" value="P:regulation of muscle contraction"/>
    <property type="evidence" value="ECO:0007669"/>
    <property type="project" value="TreeGrafter"/>
</dbReference>
<evidence type="ECO:0000256" key="1">
    <source>
        <dbReference type="ARBA" id="ARBA00004141"/>
    </source>
</evidence>
<evidence type="ECO:0008006" key="9">
    <source>
        <dbReference type="Google" id="ProtNLM"/>
    </source>
</evidence>
<accession>A0A653DX26</accession>
<feature type="transmembrane region" description="Helical" evidence="6">
    <location>
        <begin position="74"/>
        <end position="94"/>
    </location>
</feature>
<evidence type="ECO:0000313" key="7">
    <source>
        <dbReference type="EMBL" id="VEN64612.1"/>
    </source>
</evidence>
<dbReference type="Gene3D" id="1.20.1250.20">
    <property type="entry name" value="MFS general substrate transporter like domains"/>
    <property type="match status" value="1"/>
</dbReference>
<dbReference type="OrthoDB" id="10010517at2759"/>
<dbReference type="PANTHER" id="PTHR19444:SF11">
    <property type="entry name" value="UNC93-LIKE PROTEIN"/>
    <property type="match status" value="1"/>
</dbReference>